<gene>
    <name evidence="7 8" type="primary">mltG</name>
    <name evidence="8" type="ORF">DJ021_17210</name>
</gene>
<keyword evidence="2 7" id="KW-0812">Transmembrane</keyword>
<dbReference type="AlphaFoldDB" id="A0A328B651"/>
<reference evidence="9" key="1">
    <citation type="submission" date="2018-05" db="EMBL/GenBank/DDBJ databases">
        <authorList>
            <person name="Li X."/>
        </authorList>
    </citation>
    <scope>NUCLEOTIDE SEQUENCE [LARGE SCALE GENOMIC DNA]</scope>
    <source>
        <strain evidence="9">HKS-05</strain>
    </source>
</reference>
<comment type="function">
    <text evidence="7">Functions as a peptidoglycan terminase that cleaves nascent peptidoglycan strands endolytically to terminate their elongation.</text>
</comment>
<keyword evidence="1 7" id="KW-1003">Cell membrane</keyword>
<name>A0A328B651_9CAUL</name>
<dbReference type="CDD" id="cd08010">
    <property type="entry name" value="MltG_like"/>
    <property type="match status" value="1"/>
</dbReference>
<dbReference type="GO" id="GO:0071555">
    <property type="term" value="P:cell wall organization"/>
    <property type="evidence" value="ECO:0007669"/>
    <property type="project" value="UniProtKB-KW"/>
</dbReference>
<dbReference type="OrthoDB" id="9814591at2"/>
<evidence type="ECO:0000256" key="5">
    <source>
        <dbReference type="ARBA" id="ARBA00023239"/>
    </source>
</evidence>
<protein>
    <recommendedName>
        <fullName evidence="7">Endolytic murein transglycosylase</fullName>
        <ecNumber evidence="7">4.2.2.29</ecNumber>
    </recommendedName>
    <alternativeName>
        <fullName evidence="7">Peptidoglycan lytic transglycosylase</fullName>
    </alternativeName>
    <alternativeName>
        <fullName evidence="7">Peptidoglycan polymerization terminase</fullName>
    </alternativeName>
</protein>
<dbReference type="Pfam" id="PF02618">
    <property type="entry name" value="YceG"/>
    <property type="match status" value="1"/>
</dbReference>
<dbReference type="Gene3D" id="3.30.1490.480">
    <property type="entry name" value="Endolytic murein transglycosylase"/>
    <property type="match status" value="1"/>
</dbReference>
<evidence type="ECO:0000256" key="1">
    <source>
        <dbReference type="ARBA" id="ARBA00022475"/>
    </source>
</evidence>
<dbReference type="InterPro" id="IPR003770">
    <property type="entry name" value="MLTG-like"/>
</dbReference>
<proteinExistence type="inferred from homology"/>
<evidence type="ECO:0000313" key="9">
    <source>
        <dbReference type="Proteomes" id="UP000249842"/>
    </source>
</evidence>
<dbReference type="Gene3D" id="3.30.160.60">
    <property type="entry name" value="Classic Zinc Finger"/>
    <property type="match status" value="1"/>
</dbReference>
<dbReference type="HAMAP" id="MF_02065">
    <property type="entry name" value="MltG"/>
    <property type="match status" value="1"/>
</dbReference>
<evidence type="ECO:0000256" key="7">
    <source>
        <dbReference type="HAMAP-Rule" id="MF_02065"/>
    </source>
</evidence>
<evidence type="ECO:0000256" key="6">
    <source>
        <dbReference type="ARBA" id="ARBA00023316"/>
    </source>
</evidence>
<keyword evidence="6 7" id="KW-0961">Cell wall biogenesis/degradation</keyword>
<dbReference type="GO" id="GO:0008932">
    <property type="term" value="F:lytic endotransglycosylase activity"/>
    <property type="evidence" value="ECO:0007669"/>
    <property type="project" value="UniProtKB-UniRule"/>
</dbReference>
<dbReference type="Proteomes" id="UP000249842">
    <property type="component" value="Unassembled WGS sequence"/>
</dbReference>
<evidence type="ECO:0000256" key="3">
    <source>
        <dbReference type="ARBA" id="ARBA00022989"/>
    </source>
</evidence>
<dbReference type="GO" id="GO:0005886">
    <property type="term" value="C:plasma membrane"/>
    <property type="evidence" value="ECO:0007669"/>
    <property type="project" value="UniProtKB-UniRule"/>
</dbReference>
<dbReference type="NCBIfam" id="TIGR00247">
    <property type="entry name" value="endolytic transglycosylase MltG"/>
    <property type="match status" value="1"/>
</dbReference>
<evidence type="ECO:0000313" key="8">
    <source>
        <dbReference type="EMBL" id="RAK61416.1"/>
    </source>
</evidence>
<keyword evidence="7" id="KW-0997">Cell inner membrane</keyword>
<evidence type="ECO:0000256" key="4">
    <source>
        <dbReference type="ARBA" id="ARBA00023136"/>
    </source>
</evidence>
<accession>A0A328B651</accession>
<dbReference type="EMBL" id="QFYP01000001">
    <property type="protein sequence ID" value="RAK61416.1"/>
    <property type="molecule type" value="Genomic_DNA"/>
</dbReference>
<comment type="caution">
    <text evidence="8">The sequence shown here is derived from an EMBL/GenBank/DDBJ whole genome shotgun (WGS) entry which is preliminary data.</text>
</comment>
<feature type="site" description="Important for catalytic activity" evidence="7">
    <location>
        <position position="199"/>
    </location>
</feature>
<sequence>MAGKAVLAALIVVIAASGWVVWTYSGPGPAARQGPATTVILEHGSGVAQIARDLAKAGVIRSSSLFIAAAKLSGAGRSLKAGEYDVPSHASMARILGDIRAGRVVRHLITVPEGWTSEMAADAVARSPVLTGQAEAPPEGAILPDSYQVERGEARAAVLRRMTAAQDKVLAELWASRQPDLPFRTPEEAVALASIVEKETALPAERPRIAAVYINRLRAGMRLESDPTIIYGVSKGRPLGRGISRAELTTLTPYNTYLVAGLPPTPIANPGRASLAAVLNPPKTTELFFVADGGGGHVFSSTFAEHEKNVARWRAVERQHAAAESGK</sequence>
<dbReference type="GO" id="GO:0009252">
    <property type="term" value="P:peptidoglycan biosynthetic process"/>
    <property type="evidence" value="ECO:0007669"/>
    <property type="project" value="UniProtKB-UniRule"/>
</dbReference>
<organism evidence="8 9">
    <name type="scientific">Phenylobacterium hankyongense</name>
    <dbReference type="NCBI Taxonomy" id="1813876"/>
    <lineage>
        <taxon>Bacteria</taxon>
        <taxon>Pseudomonadati</taxon>
        <taxon>Pseudomonadota</taxon>
        <taxon>Alphaproteobacteria</taxon>
        <taxon>Caulobacterales</taxon>
        <taxon>Caulobacteraceae</taxon>
        <taxon>Phenylobacterium</taxon>
    </lineage>
</organism>
<dbReference type="PANTHER" id="PTHR30518:SF2">
    <property type="entry name" value="ENDOLYTIC MUREIN TRANSGLYCOSYLASE"/>
    <property type="match status" value="1"/>
</dbReference>
<keyword evidence="9" id="KW-1185">Reference proteome</keyword>
<keyword evidence="3 7" id="KW-1133">Transmembrane helix</keyword>
<keyword evidence="4 7" id="KW-0472">Membrane</keyword>
<dbReference type="EC" id="4.2.2.29" evidence="7"/>
<evidence type="ECO:0000256" key="2">
    <source>
        <dbReference type="ARBA" id="ARBA00022692"/>
    </source>
</evidence>
<comment type="similarity">
    <text evidence="7">Belongs to the transglycosylase MltG family.</text>
</comment>
<keyword evidence="5 7" id="KW-0456">Lyase</keyword>
<dbReference type="PANTHER" id="PTHR30518">
    <property type="entry name" value="ENDOLYTIC MUREIN TRANSGLYCOSYLASE"/>
    <property type="match status" value="1"/>
</dbReference>
<comment type="catalytic activity">
    <reaction evidence="7">
        <text>a peptidoglycan chain = a peptidoglycan chain with N-acetyl-1,6-anhydromuramyl-[peptide] at the reducing end + a peptidoglycan chain with N-acetylglucosamine at the non-reducing end.</text>
        <dbReference type="EC" id="4.2.2.29"/>
    </reaction>
</comment>